<evidence type="ECO:0000313" key="2">
    <source>
        <dbReference type="Proteomes" id="UP000265703"/>
    </source>
</evidence>
<gene>
    <name evidence="1" type="ORF">C1645_879058</name>
</gene>
<proteinExistence type="predicted"/>
<name>A0A397SPE7_9GLOM</name>
<feature type="non-terminal residue" evidence="1">
    <location>
        <position position="1"/>
    </location>
</feature>
<accession>A0A397SPE7</accession>
<dbReference type="OrthoDB" id="2431572at2759"/>
<protein>
    <submittedName>
        <fullName evidence="1">Uncharacterized protein</fullName>
    </submittedName>
</protein>
<reference evidence="1 2" key="1">
    <citation type="submission" date="2018-06" db="EMBL/GenBank/DDBJ databases">
        <title>Comparative genomics reveals the genomic features of Rhizophagus irregularis, R. cerebriforme, R. diaphanum and Gigaspora rosea, and their symbiotic lifestyle signature.</title>
        <authorList>
            <person name="Morin E."/>
            <person name="San Clemente H."/>
            <person name="Chen E.C.H."/>
            <person name="De La Providencia I."/>
            <person name="Hainaut M."/>
            <person name="Kuo A."/>
            <person name="Kohler A."/>
            <person name="Murat C."/>
            <person name="Tang N."/>
            <person name="Roy S."/>
            <person name="Loubradou J."/>
            <person name="Henrissat B."/>
            <person name="Grigoriev I.V."/>
            <person name="Corradi N."/>
            <person name="Roux C."/>
            <person name="Martin F.M."/>
        </authorList>
    </citation>
    <scope>NUCLEOTIDE SEQUENCE [LARGE SCALE GENOMIC DNA]</scope>
    <source>
        <strain evidence="1 2">DAOM 227022</strain>
    </source>
</reference>
<dbReference type="AlphaFoldDB" id="A0A397SPE7"/>
<organism evidence="1 2">
    <name type="scientific">Glomus cerebriforme</name>
    <dbReference type="NCBI Taxonomy" id="658196"/>
    <lineage>
        <taxon>Eukaryota</taxon>
        <taxon>Fungi</taxon>
        <taxon>Fungi incertae sedis</taxon>
        <taxon>Mucoromycota</taxon>
        <taxon>Glomeromycotina</taxon>
        <taxon>Glomeromycetes</taxon>
        <taxon>Glomerales</taxon>
        <taxon>Glomeraceae</taxon>
        <taxon>Glomus</taxon>
    </lineage>
</organism>
<evidence type="ECO:0000313" key="1">
    <source>
        <dbReference type="EMBL" id="RIA85817.1"/>
    </source>
</evidence>
<sequence length="82" mass="9405">EFDVSYEYAAEDFVENNNKIQCSTNGSGGSANIKECPFFGGVSVKKDKRECQGIKYCQFSDPEFINQEHCNVDFEEIFRFIL</sequence>
<dbReference type="Proteomes" id="UP000265703">
    <property type="component" value="Unassembled WGS sequence"/>
</dbReference>
<keyword evidence="2" id="KW-1185">Reference proteome</keyword>
<comment type="caution">
    <text evidence="1">The sequence shown here is derived from an EMBL/GenBank/DDBJ whole genome shotgun (WGS) entry which is preliminary data.</text>
</comment>
<dbReference type="EMBL" id="QKYT01000402">
    <property type="protein sequence ID" value="RIA85817.1"/>
    <property type="molecule type" value="Genomic_DNA"/>
</dbReference>